<feature type="region of interest" description="Disordered" evidence="1">
    <location>
        <begin position="116"/>
        <end position="157"/>
    </location>
</feature>
<reference evidence="2 3" key="1">
    <citation type="submission" date="2023-08" db="EMBL/GenBank/DDBJ databases">
        <title>A Necator americanus chromosomal reference genome.</title>
        <authorList>
            <person name="Ilik V."/>
            <person name="Petrzelkova K.J."/>
            <person name="Pardy F."/>
            <person name="Fuh T."/>
            <person name="Niatou-Singa F.S."/>
            <person name="Gouil Q."/>
            <person name="Baker L."/>
            <person name="Ritchie M.E."/>
            <person name="Jex A.R."/>
            <person name="Gazzola D."/>
            <person name="Li H."/>
            <person name="Toshio Fujiwara R."/>
            <person name="Zhan B."/>
            <person name="Aroian R.V."/>
            <person name="Pafco B."/>
            <person name="Schwarz E.M."/>
        </authorList>
    </citation>
    <scope>NUCLEOTIDE SEQUENCE [LARGE SCALE GENOMIC DNA]</scope>
    <source>
        <strain evidence="2 3">Aroian</strain>
        <tissue evidence="2">Whole animal</tissue>
    </source>
</reference>
<feature type="region of interest" description="Disordered" evidence="1">
    <location>
        <begin position="179"/>
        <end position="209"/>
    </location>
</feature>
<organism evidence="2 3">
    <name type="scientific">Necator americanus</name>
    <name type="common">Human hookworm</name>
    <dbReference type="NCBI Taxonomy" id="51031"/>
    <lineage>
        <taxon>Eukaryota</taxon>
        <taxon>Metazoa</taxon>
        <taxon>Ecdysozoa</taxon>
        <taxon>Nematoda</taxon>
        <taxon>Chromadorea</taxon>
        <taxon>Rhabditida</taxon>
        <taxon>Rhabditina</taxon>
        <taxon>Rhabditomorpha</taxon>
        <taxon>Strongyloidea</taxon>
        <taxon>Ancylostomatidae</taxon>
        <taxon>Bunostominae</taxon>
        <taxon>Necator</taxon>
    </lineage>
</organism>
<keyword evidence="3" id="KW-1185">Reference proteome</keyword>
<dbReference type="Proteomes" id="UP001303046">
    <property type="component" value="Unassembled WGS sequence"/>
</dbReference>
<comment type="caution">
    <text evidence="2">The sequence shown here is derived from an EMBL/GenBank/DDBJ whole genome shotgun (WGS) entry which is preliminary data.</text>
</comment>
<sequence>MAPLTSLPDYGLNTDDVRYLSVESVIRGRGPDRLKFLDLEGRWSLSGKSIPFISSAFNHLERLNDARVPFRDIVDEPINAIGMVGWTPSSEPAKEFEERKPPAKFKLPVPVLVEEEVPPSPRERMPHRTAGYGPAHQKRKLSIPDRSRSVSPMRMESPIPTYDRYAKYERNRTDSMTRYGTKWGEDIGTPSPNESADSRPPHRTPALSPRIPISITSMHSDFGRNRGTPYKEELRVMTREQKQGYVPYRSGGYGAYHEKRQYELSPRSIGSAADYTSGSEQSSPVSTYDRTADEIVLMEYHSRRTTGTSPRRERTAWVH</sequence>
<accession>A0ABR1DFG9</accession>
<name>A0ABR1DFG9_NECAM</name>
<dbReference type="EMBL" id="JAVFWL010000004">
    <property type="protein sequence ID" value="KAK6748196.1"/>
    <property type="molecule type" value="Genomic_DNA"/>
</dbReference>
<evidence type="ECO:0000313" key="2">
    <source>
        <dbReference type="EMBL" id="KAK6748196.1"/>
    </source>
</evidence>
<protein>
    <submittedName>
        <fullName evidence="2">Uncharacterized protein</fullName>
    </submittedName>
</protein>
<proteinExistence type="predicted"/>
<gene>
    <name evidence="2" type="primary">Necator_chrIV.g14345</name>
    <name evidence="2" type="ORF">RB195_001051</name>
</gene>
<evidence type="ECO:0000313" key="3">
    <source>
        <dbReference type="Proteomes" id="UP001303046"/>
    </source>
</evidence>
<evidence type="ECO:0000256" key="1">
    <source>
        <dbReference type="SAM" id="MobiDB-lite"/>
    </source>
</evidence>